<dbReference type="AlphaFoldDB" id="A0A4U0UQN6"/>
<evidence type="ECO:0000256" key="4">
    <source>
        <dbReference type="ARBA" id="ARBA00039238"/>
    </source>
</evidence>
<feature type="compositionally biased region" description="Basic residues" evidence="6">
    <location>
        <begin position="415"/>
        <end position="425"/>
    </location>
</feature>
<feature type="region of interest" description="Disordered" evidence="6">
    <location>
        <begin position="365"/>
        <end position="440"/>
    </location>
</feature>
<evidence type="ECO:0000256" key="1">
    <source>
        <dbReference type="ARBA" id="ARBA00007625"/>
    </source>
</evidence>
<feature type="compositionally biased region" description="Acidic residues" evidence="6">
    <location>
        <begin position="395"/>
        <end position="411"/>
    </location>
</feature>
<dbReference type="Pfam" id="PF00400">
    <property type="entry name" value="WD40"/>
    <property type="match status" value="1"/>
</dbReference>
<accession>A0A4U0UQN6</accession>
<dbReference type="InterPro" id="IPR050505">
    <property type="entry name" value="WDR55/POC1"/>
</dbReference>
<dbReference type="STRING" id="329885.A0A4U0UQN6"/>
<evidence type="ECO:0000256" key="6">
    <source>
        <dbReference type="SAM" id="MobiDB-lite"/>
    </source>
</evidence>
<proteinExistence type="inferred from homology"/>
<comment type="similarity">
    <text evidence="1">Belongs to the WD repeat WDR55 family.</text>
</comment>
<keyword evidence="3" id="KW-0677">Repeat</keyword>
<dbReference type="Gene3D" id="2.130.10.10">
    <property type="entry name" value="YVTN repeat-like/Quinoprotein amine dehydrogenase"/>
    <property type="match status" value="1"/>
</dbReference>
<keyword evidence="2" id="KW-0853">WD repeat</keyword>
<protein>
    <recommendedName>
        <fullName evidence="4">WD repeat-containing protein JIP5</fullName>
    </recommendedName>
    <alternativeName>
        <fullName evidence="5">WD repeat-containing protein jip5</fullName>
    </alternativeName>
</protein>
<evidence type="ECO:0000256" key="3">
    <source>
        <dbReference type="ARBA" id="ARBA00022737"/>
    </source>
</evidence>
<dbReference type="InterPro" id="IPR036322">
    <property type="entry name" value="WD40_repeat_dom_sf"/>
</dbReference>
<dbReference type="SMART" id="SM00320">
    <property type="entry name" value="WD40"/>
    <property type="match status" value="3"/>
</dbReference>
<name>A0A4U0UQN6_9PEZI</name>
<dbReference type="PANTHER" id="PTHR44019:SF20">
    <property type="entry name" value="WD REPEAT-CONTAINING PROTEIN 55"/>
    <property type="match status" value="1"/>
</dbReference>
<dbReference type="SUPFAM" id="SSF50978">
    <property type="entry name" value="WD40 repeat-like"/>
    <property type="match status" value="1"/>
</dbReference>
<dbReference type="EMBL" id="NAJP01000048">
    <property type="protein sequence ID" value="TKA38013.1"/>
    <property type="molecule type" value="Genomic_DNA"/>
</dbReference>
<dbReference type="OrthoDB" id="2288928at2759"/>
<evidence type="ECO:0000313" key="7">
    <source>
        <dbReference type="EMBL" id="TKA38013.1"/>
    </source>
</evidence>
<organism evidence="7 8">
    <name type="scientific">Friedmanniomyces endolithicus</name>
    <dbReference type="NCBI Taxonomy" id="329885"/>
    <lineage>
        <taxon>Eukaryota</taxon>
        <taxon>Fungi</taxon>
        <taxon>Dikarya</taxon>
        <taxon>Ascomycota</taxon>
        <taxon>Pezizomycotina</taxon>
        <taxon>Dothideomycetes</taxon>
        <taxon>Dothideomycetidae</taxon>
        <taxon>Mycosphaerellales</taxon>
        <taxon>Teratosphaeriaceae</taxon>
        <taxon>Friedmanniomyces</taxon>
    </lineage>
</organism>
<gene>
    <name evidence="7" type="ORF">B0A54_10617</name>
</gene>
<dbReference type="PANTHER" id="PTHR44019">
    <property type="entry name" value="WD REPEAT-CONTAINING PROTEIN 55"/>
    <property type="match status" value="1"/>
</dbReference>
<sequence>MFDTICTLPLSADLFAQVIHPGEPLVAVGLSSGHVATLKLPFLEGDGSLESSAPGSRRASHGKDVVETAWRTKRHKGSCRCLAYSVDGRQLYSAGTDGVVKAADSETGKVIGKVAVPLDASSRAGSVDAPTVLHALSPQTLLLATDSGALHLYDLRDPAPSLPVDQAKTAFTGANPAQTHHPHTDYISSLSAIPASDSSTSGYSKQWLTTGGTTLALTDLRRGVLVKSEDQEEILMSSLYITGLPVNKSNGSTGEKAIVGGGDGVITLWQKGQWDDQDERIIVSKEKETLDVMAELPDGVGGLGKRIAVGLGDGTVRFARLGSKQVVGGVRHHDVEGVVGLGFDVGGRMISGGGQVIKVWREHDAGATEAEEETEAEERIAAGAKQFADNKGGGENDEAEEGQNESDEEEEEKPRKRRKKRKRGKGPATASGGLSLTGLD</sequence>
<evidence type="ECO:0000256" key="2">
    <source>
        <dbReference type="ARBA" id="ARBA00022574"/>
    </source>
</evidence>
<dbReference type="InterPro" id="IPR001680">
    <property type="entry name" value="WD40_rpt"/>
</dbReference>
<dbReference type="Proteomes" id="UP000310066">
    <property type="component" value="Unassembled WGS sequence"/>
</dbReference>
<evidence type="ECO:0000256" key="5">
    <source>
        <dbReference type="ARBA" id="ARBA00039514"/>
    </source>
</evidence>
<comment type="caution">
    <text evidence="7">The sequence shown here is derived from an EMBL/GenBank/DDBJ whole genome shotgun (WGS) entry which is preliminary data.</text>
</comment>
<reference evidence="7 8" key="1">
    <citation type="submission" date="2017-03" db="EMBL/GenBank/DDBJ databases">
        <title>Genomes of endolithic fungi from Antarctica.</title>
        <authorList>
            <person name="Coleine C."/>
            <person name="Masonjones S."/>
            <person name="Stajich J.E."/>
        </authorList>
    </citation>
    <scope>NUCLEOTIDE SEQUENCE [LARGE SCALE GENOMIC DNA]</scope>
    <source>
        <strain evidence="7 8">CCFEE 5311</strain>
    </source>
</reference>
<dbReference type="InterPro" id="IPR015943">
    <property type="entry name" value="WD40/YVTN_repeat-like_dom_sf"/>
</dbReference>
<evidence type="ECO:0000313" key="8">
    <source>
        <dbReference type="Proteomes" id="UP000310066"/>
    </source>
</evidence>